<gene>
    <name evidence="11" type="primary">pgeF</name>
    <name evidence="11" type="ORF">ETX26_13140</name>
</gene>
<dbReference type="OrthoDB" id="4279at2"/>
<dbReference type="InterPro" id="IPR011324">
    <property type="entry name" value="Cytotoxic_necrot_fac-like_cat"/>
</dbReference>
<dbReference type="RefSeq" id="WP_129525104.1">
    <property type="nucleotide sequence ID" value="NZ_SDPV01000002.1"/>
</dbReference>
<keyword evidence="6" id="KW-0862">Zinc</keyword>
<reference evidence="11 12" key="1">
    <citation type="submission" date="2019-01" db="EMBL/GenBank/DDBJ databases">
        <title>Altererythrobacter rhizovicinus sp. nov., isolated from the rhizosphere soil of Haloxylon ammodendron.</title>
        <authorList>
            <person name="Li H.-P."/>
            <person name="Gou J.-Y."/>
            <person name="Yao D."/>
            <person name="Han Q.-Q."/>
            <person name="Shao K.-Z."/>
            <person name="Zhao Q."/>
            <person name="Zhang J.-L."/>
        </authorList>
    </citation>
    <scope>NUCLEOTIDE SEQUENCE [LARGE SCALE GENOMIC DNA]</scope>
    <source>
        <strain evidence="11 12">AY-3R</strain>
    </source>
</reference>
<dbReference type="GO" id="GO:0005507">
    <property type="term" value="F:copper ion binding"/>
    <property type="evidence" value="ECO:0007669"/>
    <property type="project" value="TreeGrafter"/>
</dbReference>
<evidence type="ECO:0000256" key="8">
    <source>
        <dbReference type="ARBA" id="ARBA00048968"/>
    </source>
</evidence>
<comment type="similarity">
    <text evidence="2 10">Belongs to the purine nucleoside phosphorylase YfiH/LACC1 family.</text>
</comment>
<dbReference type="NCBIfam" id="TIGR00726">
    <property type="entry name" value="peptidoglycan editing factor PgeF"/>
    <property type="match status" value="1"/>
</dbReference>
<comment type="catalytic activity">
    <reaction evidence="8">
        <text>adenosine + phosphate = alpha-D-ribose 1-phosphate + adenine</text>
        <dbReference type="Rhea" id="RHEA:27642"/>
        <dbReference type="ChEBI" id="CHEBI:16335"/>
        <dbReference type="ChEBI" id="CHEBI:16708"/>
        <dbReference type="ChEBI" id="CHEBI:43474"/>
        <dbReference type="ChEBI" id="CHEBI:57720"/>
        <dbReference type="EC" id="2.4.2.1"/>
    </reaction>
    <physiologicalReaction direction="left-to-right" evidence="8">
        <dbReference type="Rhea" id="RHEA:27643"/>
    </physiologicalReaction>
</comment>
<evidence type="ECO:0000256" key="9">
    <source>
        <dbReference type="ARBA" id="ARBA00049893"/>
    </source>
</evidence>
<evidence type="ECO:0000256" key="4">
    <source>
        <dbReference type="ARBA" id="ARBA00022723"/>
    </source>
</evidence>
<evidence type="ECO:0000256" key="6">
    <source>
        <dbReference type="ARBA" id="ARBA00022833"/>
    </source>
</evidence>
<sequence>MVEALRSPLLEAVPHGFLTRSGGVSSGAAGGLQCGFGADDDPRAVRENRRLASEAVLPGAVLVGVHQIHSSDVVVVEEPWGDDERPRADALVTRQPGILLGIVTADCAPVLLADRDTGVVGAAHAGWRGAHGGVLENTVEAMVALGAERARIAAAIGPCIAQPSYEVDRDFRAQFREEDARFFVPGSAGRWQFDLPGYVAMRLQSAGVAAAEALGLDTYADAARFYSYRRATHRSEATYGRLISLVGMAR</sequence>
<dbReference type="EMBL" id="SDPV01000002">
    <property type="protein sequence ID" value="RXZ64799.1"/>
    <property type="molecule type" value="Genomic_DNA"/>
</dbReference>
<evidence type="ECO:0000256" key="10">
    <source>
        <dbReference type="RuleBase" id="RU361274"/>
    </source>
</evidence>
<organism evidence="11 12">
    <name type="scientific">Pelagerythrobacter rhizovicinus</name>
    <dbReference type="NCBI Taxonomy" id="2268576"/>
    <lineage>
        <taxon>Bacteria</taxon>
        <taxon>Pseudomonadati</taxon>
        <taxon>Pseudomonadota</taxon>
        <taxon>Alphaproteobacteria</taxon>
        <taxon>Sphingomonadales</taxon>
        <taxon>Erythrobacteraceae</taxon>
        <taxon>Pelagerythrobacter</taxon>
    </lineage>
</organism>
<evidence type="ECO:0000313" key="11">
    <source>
        <dbReference type="EMBL" id="RXZ64799.1"/>
    </source>
</evidence>
<evidence type="ECO:0000256" key="5">
    <source>
        <dbReference type="ARBA" id="ARBA00022801"/>
    </source>
</evidence>
<dbReference type="InterPro" id="IPR003730">
    <property type="entry name" value="Cu_polyphenol_OxRdtase"/>
</dbReference>
<dbReference type="Gene3D" id="3.60.140.10">
    <property type="entry name" value="CNF1/YfiH-like putative cysteine hydrolases"/>
    <property type="match status" value="1"/>
</dbReference>
<comment type="catalytic activity">
    <reaction evidence="7">
        <text>adenosine + H2O + H(+) = inosine + NH4(+)</text>
        <dbReference type="Rhea" id="RHEA:24408"/>
        <dbReference type="ChEBI" id="CHEBI:15377"/>
        <dbReference type="ChEBI" id="CHEBI:15378"/>
        <dbReference type="ChEBI" id="CHEBI:16335"/>
        <dbReference type="ChEBI" id="CHEBI:17596"/>
        <dbReference type="ChEBI" id="CHEBI:28938"/>
        <dbReference type="EC" id="3.5.4.4"/>
    </reaction>
    <physiologicalReaction direction="left-to-right" evidence="7">
        <dbReference type="Rhea" id="RHEA:24409"/>
    </physiologicalReaction>
</comment>
<keyword evidence="4" id="KW-0479">Metal-binding</keyword>
<keyword evidence="3" id="KW-0808">Transferase</keyword>
<dbReference type="PANTHER" id="PTHR30616">
    <property type="entry name" value="UNCHARACTERIZED PROTEIN YFIH"/>
    <property type="match status" value="1"/>
</dbReference>
<evidence type="ECO:0000256" key="3">
    <source>
        <dbReference type="ARBA" id="ARBA00022679"/>
    </source>
</evidence>
<dbReference type="Proteomes" id="UP000293623">
    <property type="component" value="Unassembled WGS sequence"/>
</dbReference>
<proteinExistence type="inferred from homology"/>
<name>A0A4Q2KK77_9SPHN</name>
<evidence type="ECO:0000256" key="7">
    <source>
        <dbReference type="ARBA" id="ARBA00047989"/>
    </source>
</evidence>
<comment type="catalytic activity">
    <reaction evidence="9">
        <text>S-methyl-5'-thioadenosine + phosphate = 5-(methylsulfanyl)-alpha-D-ribose 1-phosphate + adenine</text>
        <dbReference type="Rhea" id="RHEA:11852"/>
        <dbReference type="ChEBI" id="CHEBI:16708"/>
        <dbReference type="ChEBI" id="CHEBI:17509"/>
        <dbReference type="ChEBI" id="CHEBI:43474"/>
        <dbReference type="ChEBI" id="CHEBI:58533"/>
        <dbReference type="EC" id="2.4.2.28"/>
    </reaction>
    <physiologicalReaction direction="left-to-right" evidence="9">
        <dbReference type="Rhea" id="RHEA:11853"/>
    </physiologicalReaction>
</comment>
<dbReference type="Pfam" id="PF02578">
    <property type="entry name" value="Cu-oxidase_4"/>
    <property type="match status" value="1"/>
</dbReference>
<protein>
    <recommendedName>
        <fullName evidence="10">Purine nucleoside phosphorylase</fullName>
    </recommendedName>
</protein>
<dbReference type="InterPro" id="IPR038371">
    <property type="entry name" value="Cu_polyphenol_OxRdtase_sf"/>
</dbReference>
<evidence type="ECO:0000256" key="2">
    <source>
        <dbReference type="ARBA" id="ARBA00007353"/>
    </source>
</evidence>
<comment type="caution">
    <text evidence="11">The sequence shown here is derived from an EMBL/GenBank/DDBJ whole genome shotgun (WGS) entry which is preliminary data.</text>
</comment>
<accession>A0A4Q2KK77</accession>
<dbReference type="GO" id="GO:0016787">
    <property type="term" value="F:hydrolase activity"/>
    <property type="evidence" value="ECO:0007669"/>
    <property type="project" value="UniProtKB-KW"/>
</dbReference>
<comment type="catalytic activity">
    <reaction evidence="1">
        <text>inosine + phosphate = alpha-D-ribose 1-phosphate + hypoxanthine</text>
        <dbReference type="Rhea" id="RHEA:27646"/>
        <dbReference type="ChEBI" id="CHEBI:17368"/>
        <dbReference type="ChEBI" id="CHEBI:17596"/>
        <dbReference type="ChEBI" id="CHEBI:43474"/>
        <dbReference type="ChEBI" id="CHEBI:57720"/>
        <dbReference type="EC" id="2.4.2.1"/>
    </reaction>
    <physiologicalReaction direction="left-to-right" evidence="1">
        <dbReference type="Rhea" id="RHEA:27647"/>
    </physiologicalReaction>
</comment>
<dbReference type="PANTHER" id="PTHR30616:SF2">
    <property type="entry name" value="PURINE NUCLEOSIDE PHOSPHORYLASE LACC1"/>
    <property type="match status" value="1"/>
</dbReference>
<dbReference type="GO" id="GO:0017061">
    <property type="term" value="F:S-methyl-5-thioadenosine phosphorylase activity"/>
    <property type="evidence" value="ECO:0007669"/>
    <property type="project" value="UniProtKB-EC"/>
</dbReference>
<keyword evidence="12" id="KW-1185">Reference proteome</keyword>
<dbReference type="SUPFAM" id="SSF64438">
    <property type="entry name" value="CNF1/YfiH-like putative cysteine hydrolases"/>
    <property type="match status" value="1"/>
</dbReference>
<evidence type="ECO:0000313" key="12">
    <source>
        <dbReference type="Proteomes" id="UP000293623"/>
    </source>
</evidence>
<evidence type="ECO:0000256" key="1">
    <source>
        <dbReference type="ARBA" id="ARBA00000553"/>
    </source>
</evidence>
<keyword evidence="5" id="KW-0378">Hydrolase</keyword>
<dbReference type="AlphaFoldDB" id="A0A4Q2KK77"/>
<dbReference type="CDD" id="cd16833">
    <property type="entry name" value="YfiH"/>
    <property type="match status" value="1"/>
</dbReference>